<dbReference type="InterPro" id="IPR000515">
    <property type="entry name" value="MetI-like"/>
</dbReference>
<dbReference type="PROSITE" id="PS50928">
    <property type="entry name" value="ABC_TM1"/>
    <property type="match status" value="2"/>
</dbReference>
<dbReference type="InterPro" id="IPR035906">
    <property type="entry name" value="MetI-like_sf"/>
</dbReference>
<sequence length="592" mass="64777">MTLTDTRAAPISRRTRSIPTVTIVSILLLALLLLLVVAPLILLFRTSLAPPGELPFNTDVYTLENYRNALTNPRLPTLIFNTLQYAGGTVIVGIGVAFGIAWLVERTDLPFKALIRTMMFSWMAVPPIVMAFGWILLGNPGNGIFNVLLRWLLDVKGAVISVYSLQAMIFITGLAIVPTAFTMIAGLLRNMDPQLESAGAVHGAGGFSVFRTVTLPLLVPGLLSVGILLFMAMVQAFDLPLVIGLTAKVPVLSTQIFLLANSDISRPDYSLTATFGTFFLLLAAVLVLVYFRTVRMSERFRVVSGKAFRPAKRPLGVWRLPATGLVMFYFLIMILPFLVLIWTSFLPFYSVPSVEALGRLTLRNYEDVFGQSFIVRSLINTIILVLTSATLVMVLSVMIAWISVRSKGRLGKALEVIAFMPIAIPPVVLAIAILLIYLRTPLYGTIWIIVLAHVTAYIAFGTRTMNAALIQIHSELENASFVCGAGWFTMLRRIVFPLLLPHILNGWLWVAGHSARDITFPLFLITASNVVAASQLYTLWGTPEIPTASALAVILVLGLLSVVVPVQIFASRLESGRRRKARRASAALAAAE</sequence>
<keyword evidence="3" id="KW-1003">Cell membrane</keyword>
<proteinExistence type="inferred from homology"/>
<feature type="domain" description="ABC transmembrane type-1" evidence="9">
    <location>
        <begin position="79"/>
        <end position="290"/>
    </location>
</feature>
<dbReference type="OrthoDB" id="27542at2"/>
<feature type="transmembrane region" description="Helical" evidence="8">
    <location>
        <begin position="549"/>
        <end position="570"/>
    </location>
</feature>
<comment type="subcellular location">
    <subcellularLocation>
        <location evidence="1">Cell inner membrane</location>
        <topology evidence="1">Multi-pass membrane protein</topology>
    </subcellularLocation>
    <subcellularLocation>
        <location evidence="8">Cell membrane</location>
        <topology evidence="8">Multi-pass membrane protein</topology>
    </subcellularLocation>
</comment>
<keyword evidence="6 8" id="KW-1133">Transmembrane helix</keyword>
<dbReference type="GO" id="GO:0005886">
    <property type="term" value="C:plasma membrane"/>
    <property type="evidence" value="ECO:0007669"/>
    <property type="project" value="UniProtKB-SubCell"/>
</dbReference>
<evidence type="ECO:0000256" key="5">
    <source>
        <dbReference type="ARBA" id="ARBA00022692"/>
    </source>
</evidence>
<comment type="caution">
    <text evidence="10">The sequence shown here is derived from an EMBL/GenBank/DDBJ whole genome shotgun (WGS) entry which is preliminary data.</text>
</comment>
<name>A0A0B3SME0_9RHOB</name>
<dbReference type="CDD" id="cd06261">
    <property type="entry name" value="TM_PBP2"/>
    <property type="match status" value="2"/>
</dbReference>
<feature type="transmembrane region" description="Helical" evidence="8">
    <location>
        <begin position="21"/>
        <end position="44"/>
    </location>
</feature>
<dbReference type="RefSeq" id="WP_052244662.1">
    <property type="nucleotide sequence ID" value="NZ_JSUQ01000016.1"/>
</dbReference>
<dbReference type="Gene3D" id="1.10.3720.10">
    <property type="entry name" value="MetI-like"/>
    <property type="match status" value="2"/>
</dbReference>
<protein>
    <submittedName>
        <fullName evidence="10">Putative iron(III)-transport system permease</fullName>
    </submittedName>
</protein>
<feature type="domain" description="ABC transmembrane type-1" evidence="9">
    <location>
        <begin position="378"/>
        <end position="566"/>
    </location>
</feature>
<keyword evidence="2 8" id="KW-0813">Transport</keyword>
<evidence type="ECO:0000256" key="8">
    <source>
        <dbReference type="RuleBase" id="RU363032"/>
    </source>
</evidence>
<evidence type="ECO:0000256" key="3">
    <source>
        <dbReference type="ARBA" id="ARBA00022475"/>
    </source>
</evidence>
<evidence type="ECO:0000313" key="10">
    <source>
        <dbReference type="EMBL" id="KHQ51704.1"/>
    </source>
</evidence>
<dbReference type="PANTHER" id="PTHR43357:SF4">
    <property type="entry name" value="INNER MEMBRANE ABC TRANSPORTER PERMEASE PROTEIN YDCV"/>
    <property type="match status" value="1"/>
</dbReference>
<keyword evidence="11" id="KW-1185">Reference proteome</keyword>
<feature type="transmembrane region" description="Helical" evidence="8">
    <location>
        <begin position="113"/>
        <end position="137"/>
    </location>
</feature>
<evidence type="ECO:0000313" key="11">
    <source>
        <dbReference type="Proteomes" id="UP000030960"/>
    </source>
</evidence>
<dbReference type="GO" id="GO:0055085">
    <property type="term" value="P:transmembrane transport"/>
    <property type="evidence" value="ECO:0007669"/>
    <property type="project" value="InterPro"/>
</dbReference>
<comment type="similarity">
    <text evidence="8">Belongs to the binding-protein-dependent transport system permease family.</text>
</comment>
<organism evidence="10 11">
    <name type="scientific">Mameliella alba</name>
    <dbReference type="NCBI Taxonomy" id="561184"/>
    <lineage>
        <taxon>Bacteria</taxon>
        <taxon>Pseudomonadati</taxon>
        <taxon>Pseudomonadota</taxon>
        <taxon>Alphaproteobacteria</taxon>
        <taxon>Rhodobacterales</taxon>
        <taxon>Roseobacteraceae</taxon>
        <taxon>Mameliella</taxon>
    </lineage>
</organism>
<dbReference type="SUPFAM" id="SSF161098">
    <property type="entry name" value="MetI-like"/>
    <property type="match status" value="2"/>
</dbReference>
<evidence type="ECO:0000256" key="1">
    <source>
        <dbReference type="ARBA" id="ARBA00004429"/>
    </source>
</evidence>
<feature type="transmembrane region" description="Helical" evidence="8">
    <location>
        <begin position="83"/>
        <end position="104"/>
    </location>
</feature>
<feature type="transmembrane region" description="Helical" evidence="8">
    <location>
        <begin position="518"/>
        <end position="537"/>
    </location>
</feature>
<dbReference type="EMBL" id="JSUQ01000016">
    <property type="protein sequence ID" value="KHQ51704.1"/>
    <property type="molecule type" value="Genomic_DNA"/>
</dbReference>
<evidence type="ECO:0000256" key="4">
    <source>
        <dbReference type="ARBA" id="ARBA00022519"/>
    </source>
</evidence>
<feature type="transmembrane region" description="Helical" evidence="8">
    <location>
        <begin position="209"/>
        <end position="234"/>
    </location>
</feature>
<dbReference type="Proteomes" id="UP000030960">
    <property type="component" value="Unassembled WGS sequence"/>
</dbReference>
<reference evidence="10 11" key="1">
    <citation type="submission" date="2014-10" db="EMBL/GenBank/DDBJ databases">
        <title>Genome sequence of Ponticoccus sp. strain UMTAT08 isolated from clonal culture of toxic dinoflagellate Alexandrium tamiyavanichii.</title>
        <authorList>
            <person name="Gan H.Y."/>
            <person name="Muhd D.-D."/>
            <person name="Mohd Noor M.E."/>
            <person name="Yeong Y.S."/>
            <person name="Usup G."/>
        </authorList>
    </citation>
    <scope>NUCLEOTIDE SEQUENCE [LARGE SCALE GENOMIC DNA]</scope>
    <source>
        <strain evidence="10 11">UMTAT08</strain>
    </source>
</reference>
<keyword evidence="7 8" id="KW-0472">Membrane</keyword>
<feature type="transmembrane region" description="Helical" evidence="8">
    <location>
        <begin position="269"/>
        <end position="291"/>
    </location>
</feature>
<gene>
    <name evidence="10" type="ORF">OA50_03867</name>
</gene>
<evidence type="ECO:0000256" key="6">
    <source>
        <dbReference type="ARBA" id="ARBA00022989"/>
    </source>
</evidence>
<feature type="transmembrane region" description="Helical" evidence="8">
    <location>
        <begin position="378"/>
        <end position="404"/>
    </location>
</feature>
<feature type="transmembrane region" description="Helical" evidence="8">
    <location>
        <begin position="416"/>
        <end position="436"/>
    </location>
</feature>
<keyword evidence="5 8" id="KW-0812">Transmembrane</keyword>
<evidence type="ECO:0000256" key="2">
    <source>
        <dbReference type="ARBA" id="ARBA00022448"/>
    </source>
</evidence>
<evidence type="ECO:0000259" key="9">
    <source>
        <dbReference type="PROSITE" id="PS50928"/>
    </source>
</evidence>
<evidence type="ECO:0000256" key="7">
    <source>
        <dbReference type="ARBA" id="ARBA00023136"/>
    </source>
</evidence>
<keyword evidence="4" id="KW-0997">Cell inner membrane</keyword>
<feature type="transmembrane region" description="Helical" evidence="8">
    <location>
        <begin position="157"/>
        <end position="188"/>
    </location>
</feature>
<dbReference type="AlphaFoldDB" id="A0A0B3SME0"/>
<accession>A0A0B3SME0</accession>
<feature type="transmembrane region" description="Helical" evidence="8">
    <location>
        <begin position="442"/>
        <end position="460"/>
    </location>
</feature>
<dbReference type="PATRIC" id="fig|1515334.3.peg.3897"/>
<dbReference type="PANTHER" id="PTHR43357">
    <property type="entry name" value="INNER MEMBRANE ABC TRANSPORTER PERMEASE PROTEIN YDCV"/>
    <property type="match status" value="1"/>
</dbReference>
<feature type="transmembrane region" description="Helical" evidence="8">
    <location>
        <begin position="322"/>
        <end position="345"/>
    </location>
</feature>
<dbReference type="Pfam" id="PF00528">
    <property type="entry name" value="BPD_transp_1"/>
    <property type="match status" value="2"/>
</dbReference>